<name>A0A4R5VF67_9BACT</name>
<accession>A0A4R5VF67</accession>
<gene>
    <name evidence="2" type="ORF">E1898_01345</name>
</gene>
<keyword evidence="1" id="KW-1133">Transmembrane helix</keyword>
<protein>
    <recommendedName>
        <fullName evidence="4">Redoxin domain-containing protein</fullName>
    </recommendedName>
</protein>
<evidence type="ECO:0000256" key="1">
    <source>
        <dbReference type="SAM" id="Phobius"/>
    </source>
</evidence>
<dbReference type="Proteomes" id="UP000295438">
    <property type="component" value="Unassembled WGS sequence"/>
</dbReference>
<feature type="transmembrane region" description="Helical" evidence="1">
    <location>
        <begin position="6"/>
        <end position="24"/>
    </location>
</feature>
<dbReference type="EMBL" id="SMUW01000020">
    <property type="protein sequence ID" value="TDK50390.1"/>
    <property type="molecule type" value="Genomic_DNA"/>
</dbReference>
<keyword evidence="3" id="KW-1185">Reference proteome</keyword>
<dbReference type="AlphaFoldDB" id="A0A4R5VF67"/>
<sequence>MAGLKNSILIASLILVVGLIFWVNKKETQGNTGKVIRHCLDCKLLSLDSGVNNLFLAENKEFQVVVYTRNLTWELATFNLNWESLGEKFPEINFIFYYGGKSEEKLKNWMEEKRFDFPVIFDPEDSFRKGNLEGDMSGIVLNIQDGKVISLMNPSFGEEYEDFLKEWMD</sequence>
<evidence type="ECO:0000313" key="2">
    <source>
        <dbReference type="EMBL" id="TDK50390.1"/>
    </source>
</evidence>
<evidence type="ECO:0000313" key="3">
    <source>
        <dbReference type="Proteomes" id="UP000295438"/>
    </source>
</evidence>
<reference evidence="2 3" key="1">
    <citation type="submission" date="2019-03" db="EMBL/GenBank/DDBJ databases">
        <title>Algoriphagus aquimaris sp. nov., isolated form marine sediment in Pohang, Korea.</title>
        <authorList>
            <person name="Kim J."/>
            <person name="Yoon S.-H."/>
            <person name="Lee S.-S."/>
        </authorList>
    </citation>
    <scope>NUCLEOTIDE SEQUENCE [LARGE SCALE GENOMIC DNA]</scope>
    <source>
        <strain evidence="2 3">F21</strain>
    </source>
</reference>
<keyword evidence="1" id="KW-0812">Transmembrane</keyword>
<dbReference type="RefSeq" id="WP_133389531.1">
    <property type="nucleotide sequence ID" value="NZ_SMUW01000020.1"/>
</dbReference>
<keyword evidence="1" id="KW-0472">Membrane</keyword>
<proteinExistence type="predicted"/>
<organism evidence="2 3">
    <name type="scientific">Algoriphagus formosus</name>
    <dbReference type="NCBI Taxonomy" id="2007308"/>
    <lineage>
        <taxon>Bacteria</taxon>
        <taxon>Pseudomonadati</taxon>
        <taxon>Bacteroidota</taxon>
        <taxon>Cytophagia</taxon>
        <taxon>Cytophagales</taxon>
        <taxon>Cyclobacteriaceae</taxon>
        <taxon>Algoriphagus</taxon>
    </lineage>
</organism>
<comment type="caution">
    <text evidence="2">The sequence shown here is derived from an EMBL/GenBank/DDBJ whole genome shotgun (WGS) entry which is preliminary data.</text>
</comment>
<evidence type="ECO:0008006" key="4">
    <source>
        <dbReference type="Google" id="ProtNLM"/>
    </source>
</evidence>